<sequence>MIQTLEDMVRRICAYGLEFEYLDELTYDSFTLLPELALAYKTSIHASTNQTPAVLEKVWNPRLPQDSLRKNLVELHPIATIFKGILEKDRKHAVRCMEESFDMPKASGKNHMQPQTSKWKN</sequence>
<evidence type="ECO:0000313" key="1">
    <source>
        <dbReference type="EMBL" id="MBW0520883.1"/>
    </source>
</evidence>
<dbReference type="Proteomes" id="UP000765509">
    <property type="component" value="Unassembled WGS sequence"/>
</dbReference>
<comment type="caution">
    <text evidence="1">The sequence shown here is derived from an EMBL/GenBank/DDBJ whole genome shotgun (WGS) entry which is preliminary data.</text>
</comment>
<proteinExistence type="predicted"/>
<gene>
    <name evidence="1" type="ORF">O181_060598</name>
</gene>
<dbReference type="EMBL" id="AVOT02028403">
    <property type="protein sequence ID" value="MBW0520883.1"/>
    <property type="molecule type" value="Genomic_DNA"/>
</dbReference>
<dbReference type="AlphaFoldDB" id="A0A9Q3HXP5"/>
<protein>
    <submittedName>
        <fullName evidence="1">Uncharacterized protein</fullName>
    </submittedName>
</protein>
<keyword evidence="2" id="KW-1185">Reference proteome</keyword>
<reference evidence="1" key="1">
    <citation type="submission" date="2021-03" db="EMBL/GenBank/DDBJ databases">
        <title>Draft genome sequence of rust myrtle Austropuccinia psidii MF-1, a brazilian biotype.</title>
        <authorList>
            <person name="Quecine M.C."/>
            <person name="Pachon D.M.R."/>
            <person name="Bonatelli M.L."/>
            <person name="Correr F.H."/>
            <person name="Franceschini L.M."/>
            <person name="Leite T.F."/>
            <person name="Margarido G.R.A."/>
            <person name="Almeida C.A."/>
            <person name="Ferrarezi J.A."/>
            <person name="Labate C.A."/>
        </authorList>
    </citation>
    <scope>NUCLEOTIDE SEQUENCE</scope>
    <source>
        <strain evidence="1">MF-1</strain>
    </source>
</reference>
<dbReference type="OrthoDB" id="413122at2759"/>
<name>A0A9Q3HXP5_9BASI</name>
<accession>A0A9Q3HXP5</accession>
<organism evidence="1 2">
    <name type="scientific">Austropuccinia psidii MF-1</name>
    <dbReference type="NCBI Taxonomy" id="1389203"/>
    <lineage>
        <taxon>Eukaryota</taxon>
        <taxon>Fungi</taxon>
        <taxon>Dikarya</taxon>
        <taxon>Basidiomycota</taxon>
        <taxon>Pucciniomycotina</taxon>
        <taxon>Pucciniomycetes</taxon>
        <taxon>Pucciniales</taxon>
        <taxon>Sphaerophragmiaceae</taxon>
        <taxon>Austropuccinia</taxon>
    </lineage>
</organism>
<evidence type="ECO:0000313" key="2">
    <source>
        <dbReference type="Proteomes" id="UP000765509"/>
    </source>
</evidence>